<evidence type="ECO:0000313" key="4">
    <source>
        <dbReference type="Proteomes" id="UP000788426"/>
    </source>
</evidence>
<sequence>MFLLSFLNTWGSNRKELLDELDRTIDMRPELMLRKERGITQIKQELAHSRKDDLATRLRLSESLWQEYSAFNTDSASYYAEQMYKLATSLNDRPHIIYAILHRADALMTAGMFKEAFDLLATIRSCSQNPDYATIYFHLCRTLYGYMTDYAVTPTERAAYQHCTKLYRDSVLACYQRKTSMWRMVYADALTVDGHAAEGVKVMLPYKPSGDSRFDAAYSYTLAEAYRGAHDQQNAFDYYVIAATNDMKNDTREYIALRKLAMMLYEEGDIDRAYRYLSICMEDAKACNARLRVLEILDSFPVINGAYLAKKHQQQERLIWAIVVISLLAVLLLVAYCYVVKQKSKLLNTRQRLWEANNGLKEANRQLKEGNELMEKQKCQIAENSYLKEIYIGRYMDQCSSYLDKLDHLRRNLRKLVEHGGQKELQAFFISSSKELNNELTEFYDNFDATFLELFPNFVNEFNALLQPDEQIVPKDGHQLNTELRIFALIRLGITDSAKIAQFLRYSITTIYNYRTRVRNKAAGNRDDLEKMVAMIGRNDNNTSTGTT</sequence>
<evidence type="ECO:0000259" key="2">
    <source>
        <dbReference type="Pfam" id="PF19904"/>
    </source>
</evidence>
<accession>A0ABS6YDJ3</accession>
<dbReference type="Proteomes" id="UP000788426">
    <property type="component" value="Unassembled WGS sequence"/>
</dbReference>
<dbReference type="InterPro" id="IPR011990">
    <property type="entry name" value="TPR-like_helical_dom_sf"/>
</dbReference>
<keyword evidence="1" id="KW-0472">Membrane</keyword>
<dbReference type="Gene3D" id="1.25.40.10">
    <property type="entry name" value="Tetratricopeptide repeat domain"/>
    <property type="match status" value="1"/>
</dbReference>
<evidence type="ECO:0000256" key="1">
    <source>
        <dbReference type="SAM" id="Phobius"/>
    </source>
</evidence>
<organism evidence="3 4">
    <name type="scientific">Hoylesella nanceiensis</name>
    <dbReference type="NCBI Taxonomy" id="425941"/>
    <lineage>
        <taxon>Bacteria</taxon>
        <taxon>Pseudomonadati</taxon>
        <taxon>Bacteroidota</taxon>
        <taxon>Bacteroidia</taxon>
        <taxon>Bacteroidales</taxon>
        <taxon>Prevotellaceae</taxon>
        <taxon>Hoylesella</taxon>
    </lineage>
</organism>
<comment type="caution">
    <text evidence="3">The sequence shown here is derived from an EMBL/GenBank/DDBJ whole genome shotgun (WGS) entry which is preliminary data.</text>
</comment>
<dbReference type="Pfam" id="PF19904">
    <property type="entry name" value="DUF6377"/>
    <property type="match status" value="1"/>
</dbReference>
<feature type="domain" description="DUF6377" evidence="2">
    <location>
        <begin position="246"/>
        <end position="501"/>
    </location>
</feature>
<keyword evidence="1" id="KW-0812">Transmembrane</keyword>
<keyword evidence="1" id="KW-1133">Transmembrane helix</keyword>
<reference evidence="3 4" key="1">
    <citation type="submission" date="2021-07" db="EMBL/GenBank/DDBJ databases">
        <title>Genomic diversity and antimicrobial resistance of Prevotella spp. isolated from chronic lung disease airways.</title>
        <authorList>
            <person name="Webb K.A."/>
            <person name="Olagoke O.S."/>
            <person name="Baird T."/>
            <person name="Neill J."/>
            <person name="Pham A."/>
            <person name="Wells T.J."/>
            <person name="Ramsay K.A."/>
            <person name="Bell S.C."/>
            <person name="Sarovich D.S."/>
            <person name="Price E.P."/>
        </authorList>
    </citation>
    <scope>NUCLEOTIDE SEQUENCE [LARGE SCALE GENOMIC DNA]</scope>
    <source>
        <strain evidence="3 4">SCHI0011.S.12</strain>
    </source>
</reference>
<evidence type="ECO:0000313" key="3">
    <source>
        <dbReference type="EMBL" id="MBW4769620.1"/>
    </source>
</evidence>
<proteinExistence type="predicted"/>
<gene>
    <name evidence="3" type="ORF">KZO38_07580</name>
</gene>
<dbReference type="InterPro" id="IPR045957">
    <property type="entry name" value="DUF6377"/>
</dbReference>
<protein>
    <recommendedName>
        <fullName evidence="2">DUF6377 domain-containing protein</fullName>
    </recommendedName>
</protein>
<feature type="transmembrane region" description="Helical" evidence="1">
    <location>
        <begin position="318"/>
        <end position="340"/>
    </location>
</feature>
<keyword evidence="4" id="KW-1185">Reference proteome</keyword>
<dbReference type="EMBL" id="JAHXCT010000005">
    <property type="protein sequence ID" value="MBW4769620.1"/>
    <property type="molecule type" value="Genomic_DNA"/>
</dbReference>
<name>A0ABS6YDJ3_9BACT</name>